<dbReference type="Proteomes" id="UP001213799">
    <property type="component" value="Unassembled WGS sequence"/>
</dbReference>
<gene>
    <name evidence="2" type="ORF">N7537_009467</name>
</gene>
<evidence type="ECO:0000313" key="2">
    <source>
        <dbReference type="EMBL" id="KAJ5592563.1"/>
    </source>
</evidence>
<dbReference type="InterPro" id="IPR035195">
    <property type="entry name" value="Emr1"/>
</dbReference>
<dbReference type="RefSeq" id="XP_056749189.1">
    <property type="nucleotide sequence ID" value="XM_056900521.1"/>
</dbReference>
<accession>A0AAD6DSR9</accession>
<keyword evidence="1" id="KW-0812">Transmembrane</keyword>
<dbReference type="GeneID" id="81590763"/>
<keyword evidence="1" id="KW-0472">Membrane</keyword>
<dbReference type="AlphaFoldDB" id="A0AAD6DSR9"/>
<evidence type="ECO:0000313" key="3">
    <source>
        <dbReference type="Proteomes" id="UP001213799"/>
    </source>
</evidence>
<keyword evidence="3" id="KW-1185">Reference proteome</keyword>
<proteinExistence type="predicted"/>
<sequence length="105" mass="11907">MGGEKERGCFGRSKVVHKWWLLDSPALRSSTLSLSLIYFVPNPDHRCLNGMANLPNLRRLFVEARTEAEENEYSRKAFYNLVLFISSVAIFSLTAQRMSGPKAGR</sequence>
<keyword evidence="1" id="KW-1133">Transmembrane helix</keyword>
<dbReference type="EMBL" id="JAQJAE010000005">
    <property type="protein sequence ID" value="KAJ5592563.1"/>
    <property type="molecule type" value="Genomic_DNA"/>
</dbReference>
<organism evidence="2 3">
    <name type="scientific">Penicillium hordei</name>
    <dbReference type="NCBI Taxonomy" id="40994"/>
    <lineage>
        <taxon>Eukaryota</taxon>
        <taxon>Fungi</taxon>
        <taxon>Dikarya</taxon>
        <taxon>Ascomycota</taxon>
        <taxon>Pezizomycotina</taxon>
        <taxon>Eurotiomycetes</taxon>
        <taxon>Eurotiomycetidae</taxon>
        <taxon>Eurotiales</taxon>
        <taxon>Aspergillaceae</taxon>
        <taxon>Penicillium</taxon>
    </lineage>
</organism>
<feature type="transmembrane region" description="Helical" evidence="1">
    <location>
        <begin position="77"/>
        <end position="95"/>
    </location>
</feature>
<dbReference type="GO" id="GO:0007008">
    <property type="term" value="P:outer mitochondrial membrane organization"/>
    <property type="evidence" value="ECO:0007669"/>
    <property type="project" value="InterPro"/>
</dbReference>
<evidence type="ECO:0000256" key="1">
    <source>
        <dbReference type="SAM" id="Phobius"/>
    </source>
</evidence>
<dbReference type="GO" id="GO:0005739">
    <property type="term" value="C:mitochondrion"/>
    <property type="evidence" value="ECO:0007669"/>
    <property type="project" value="GOC"/>
</dbReference>
<dbReference type="Pfam" id="PF17237">
    <property type="entry name" value="Emr1"/>
    <property type="match status" value="1"/>
</dbReference>
<reference evidence="2" key="1">
    <citation type="journal article" date="2023" name="IMA Fungus">
        <title>Comparative genomic study of the Penicillium genus elucidates a diverse pangenome and 15 lateral gene transfer events.</title>
        <authorList>
            <person name="Petersen C."/>
            <person name="Sorensen T."/>
            <person name="Nielsen M.R."/>
            <person name="Sondergaard T.E."/>
            <person name="Sorensen J.L."/>
            <person name="Fitzpatrick D.A."/>
            <person name="Frisvad J.C."/>
            <person name="Nielsen K.L."/>
        </authorList>
    </citation>
    <scope>NUCLEOTIDE SEQUENCE</scope>
    <source>
        <strain evidence="2">IBT 12815</strain>
    </source>
</reference>
<reference evidence="2" key="2">
    <citation type="submission" date="2023-01" db="EMBL/GenBank/DDBJ databases">
        <authorList>
            <person name="Petersen C."/>
        </authorList>
    </citation>
    <scope>NUCLEOTIDE SEQUENCE</scope>
    <source>
        <strain evidence="2">IBT 12815</strain>
    </source>
</reference>
<name>A0AAD6DSR9_9EURO</name>
<protein>
    <submittedName>
        <fullName evidence="2">Uncharacterized protein</fullName>
    </submittedName>
</protein>
<comment type="caution">
    <text evidence="2">The sequence shown here is derived from an EMBL/GenBank/DDBJ whole genome shotgun (WGS) entry which is preliminary data.</text>
</comment>